<dbReference type="EC" id="1.15.1.1" evidence="2 6"/>
<feature type="binding site" evidence="5">
    <location>
        <position position="75"/>
    </location>
    <ligand>
        <name>Mn(2+)</name>
        <dbReference type="ChEBI" id="CHEBI:29035"/>
    </ligand>
</feature>
<comment type="function">
    <text evidence="6">Destroys radicals which are normally produced within the cells and which are toxic to biological systems.</text>
</comment>
<dbReference type="InterPro" id="IPR036314">
    <property type="entry name" value="SOD_C_sf"/>
</dbReference>
<dbReference type="Pfam" id="PF02777">
    <property type="entry name" value="Sod_Fe_C"/>
    <property type="match status" value="1"/>
</dbReference>
<keyword evidence="3 5" id="KW-0479">Metal-binding</keyword>
<dbReference type="PRINTS" id="PR01703">
    <property type="entry name" value="MNSODISMTASE"/>
</dbReference>
<sequence length="249" mass="26885" precursor="true">MTAPSHRSVDRRSFLGASAGALAASGAASLLAPAVAQAQTAAAPAPPTGPYKLPKLGYAYDALEPNIDAETMEIHYTKHHQAYIDKLNAAVAKYPDLAKLPAEDLVKKLDAIPEEIRTAVQNNGGGHVNHTFFWKIIGPGKGGEPQGKLAEDIIKKFGSFAAFKEALNNAAATRFGSGWAWLVKGPDGLEVISTANQDSPLTQGKTPIVGVDVWEHAYYLKYRNKRPDYVTAWWNIVDWDQASKNYDAA</sequence>
<dbReference type="EMBL" id="CP036339">
    <property type="protein sequence ID" value="QDT70865.1"/>
    <property type="molecule type" value="Genomic_DNA"/>
</dbReference>
<evidence type="ECO:0000256" key="7">
    <source>
        <dbReference type="SAM" id="SignalP"/>
    </source>
</evidence>
<accession>A0A517TR69</accession>
<dbReference type="PROSITE" id="PS51318">
    <property type="entry name" value="TAT"/>
    <property type="match status" value="1"/>
</dbReference>
<gene>
    <name evidence="10" type="primary">sodA_1</name>
    <name evidence="10" type="ORF">I41_00180</name>
</gene>
<dbReference type="InterPro" id="IPR001189">
    <property type="entry name" value="Mn/Fe_SOD"/>
</dbReference>
<dbReference type="RefSeq" id="WP_145429787.1">
    <property type="nucleotide sequence ID" value="NZ_CP036339.1"/>
</dbReference>
<dbReference type="InterPro" id="IPR019831">
    <property type="entry name" value="Mn/Fe_SOD_N"/>
</dbReference>
<evidence type="ECO:0000259" key="8">
    <source>
        <dbReference type="Pfam" id="PF00081"/>
    </source>
</evidence>
<evidence type="ECO:0000313" key="10">
    <source>
        <dbReference type="EMBL" id="QDT70865.1"/>
    </source>
</evidence>
<feature type="domain" description="Manganese/iron superoxide dismutase C-terminal" evidence="9">
    <location>
        <begin position="145"/>
        <end position="244"/>
    </location>
</feature>
<dbReference type="PANTHER" id="PTHR43595:SF2">
    <property type="entry name" value="SMALL RIBOSOMAL SUBUNIT PROTEIN MS42"/>
    <property type="match status" value="1"/>
</dbReference>
<dbReference type="InterPro" id="IPR019832">
    <property type="entry name" value="Mn/Fe_SOD_C"/>
</dbReference>
<dbReference type="Gene3D" id="3.55.40.20">
    <property type="entry name" value="Iron/manganese superoxide dismutase, C-terminal domain"/>
    <property type="match status" value="1"/>
</dbReference>
<comment type="similarity">
    <text evidence="1 6">Belongs to the iron/manganese superoxide dismutase family.</text>
</comment>
<dbReference type="InterPro" id="IPR036324">
    <property type="entry name" value="Mn/Fe_SOD_N_sf"/>
</dbReference>
<comment type="catalytic activity">
    <reaction evidence="6">
        <text>2 superoxide + 2 H(+) = H2O2 + O2</text>
        <dbReference type="Rhea" id="RHEA:20696"/>
        <dbReference type="ChEBI" id="CHEBI:15378"/>
        <dbReference type="ChEBI" id="CHEBI:15379"/>
        <dbReference type="ChEBI" id="CHEBI:16240"/>
        <dbReference type="ChEBI" id="CHEBI:18421"/>
        <dbReference type="EC" id="1.15.1.1"/>
    </reaction>
</comment>
<dbReference type="FunFam" id="3.55.40.20:FF:000001">
    <property type="entry name" value="Superoxide dismutase"/>
    <property type="match status" value="1"/>
</dbReference>
<proteinExistence type="inferred from homology"/>
<evidence type="ECO:0000256" key="1">
    <source>
        <dbReference type="ARBA" id="ARBA00008714"/>
    </source>
</evidence>
<dbReference type="SUPFAM" id="SSF46609">
    <property type="entry name" value="Fe,Mn superoxide dismutase (SOD), N-terminal domain"/>
    <property type="match status" value="1"/>
</dbReference>
<reference evidence="10 11" key="1">
    <citation type="submission" date="2019-02" db="EMBL/GenBank/DDBJ databases">
        <title>Deep-cultivation of Planctomycetes and their phenomic and genomic characterization uncovers novel biology.</title>
        <authorList>
            <person name="Wiegand S."/>
            <person name="Jogler M."/>
            <person name="Boedeker C."/>
            <person name="Pinto D."/>
            <person name="Vollmers J."/>
            <person name="Rivas-Marin E."/>
            <person name="Kohn T."/>
            <person name="Peeters S.H."/>
            <person name="Heuer A."/>
            <person name="Rast P."/>
            <person name="Oberbeckmann S."/>
            <person name="Bunk B."/>
            <person name="Jeske O."/>
            <person name="Meyerdierks A."/>
            <person name="Storesund J.E."/>
            <person name="Kallscheuer N."/>
            <person name="Luecker S."/>
            <person name="Lage O.M."/>
            <person name="Pohl T."/>
            <person name="Merkel B.J."/>
            <person name="Hornburger P."/>
            <person name="Mueller R.-W."/>
            <person name="Bruemmer F."/>
            <person name="Labrenz M."/>
            <person name="Spormann A.M."/>
            <person name="Op den Camp H."/>
            <person name="Overmann J."/>
            <person name="Amann R."/>
            <person name="Jetten M.S.M."/>
            <person name="Mascher T."/>
            <person name="Medema M.H."/>
            <person name="Devos D.P."/>
            <person name="Kaster A.-K."/>
            <person name="Ovreas L."/>
            <person name="Rohde M."/>
            <person name="Galperin M.Y."/>
            <person name="Jogler C."/>
        </authorList>
    </citation>
    <scope>NUCLEOTIDE SEQUENCE [LARGE SCALE GENOMIC DNA]</scope>
    <source>
        <strain evidence="10 11">I41</strain>
    </source>
</reference>
<dbReference type="Gene3D" id="1.10.287.990">
    <property type="entry name" value="Fe,Mn superoxide dismutase (SOD) domain"/>
    <property type="match status" value="1"/>
</dbReference>
<dbReference type="AlphaFoldDB" id="A0A517TR69"/>
<protein>
    <recommendedName>
        <fullName evidence="2 6">Superoxide dismutase</fullName>
        <ecNumber evidence="2 6">1.15.1.1</ecNumber>
    </recommendedName>
</protein>
<evidence type="ECO:0000256" key="6">
    <source>
        <dbReference type="RuleBase" id="RU000414"/>
    </source>
</evidence>
<dbReference type="FunFam" id="1.10.287.990:FF:000001">
    <property type="entry name" value="Superoxide dismutase"/>
    <property type="match status" value="1"/>
</dbReference>
<keyword evidence="7" id="KW-0732">Signal</keyword>
<name>A0A517TR69_9BACT</name>
<evidence type="ECO:0000259" key="9">
    <source>
        <dbReference type="Pfam" id="PF02777"/>
    </source>
</evidence>
<feature type="binding site" evidence="5">
    <location>
        <position position="212"/>
    </location>
    <ligand>
        <name>Mn(2+)</name>
        <dbReference type="ChEBI" id="CHEBI:29035"/>
    </ligand>
</feature>
<dbReference type="InterPro" id="IPR019833">
    <property type="entry name" value="Mn/Fe_SOD_BS"/>
</dbReference>
<feature type="chain" id="PRO_5022243217" description="Superoxide dismutase" evidence="7">
    <location>
        <begin position="39"/>
        <end position="249"/>
    </location>
</feature>
<dbReference type="PIRSF" id="PIRSF000349">
    <property type="entry name" value="SODismutase"/>
    <property type="match status" value="1"/>
</dbReference>
<evidence type="ECO:0000256" key="2">
    <source>
        <dbReference type="ARBA" id="ARBA00012682"/>
    </source>
</evidence>
<evidence type="ECO:0000256" key="4">
    <source>
        <dbReference type="ARBA" id="ARBA00023002"/>
    </source>
</evidence>
<dbReference type="GO" id="GO:0005737">
    <property type="term" value="C:cytoplasm"/>
    <property type="evidence" value="ECO:0007669"/>
    <property type="project" value="TreeGrafter"/>
</dbReference>
<keyword evidence="4 6" id="KW-0560">Oxidoreductase</keyword>
<evidence type="ECO:0000313" key="11">
    <source>
        <dbReference type="Proteomes" id="UP000317909"/>
    </source>
</evidence>
<feature type="signal peptide" evidence="7">
    <location>
        <begin position="1"/>
        <end position="38"/>
    </location>
</feature>
<dbReference type="OrthoDB" id="9803125at2"/>
<evidence type="ECO:0000256" key="3">
    <source>
        <dbReference type="ARBA" id="ARBA00022723"/>
    </source>
</evidence>
<feature type="binding site" evidence="5">
    <location>
        <position position="130"/>
    </location>
    <ligand>
        <name>Mn(2+)</name>
        <dbReference type="ChEBI" id="CHEBI:29035"/>
    </ligand>
</feature>
<dbReference type="PANTHER" id="PTHR43595">
    <property type="entry name" value="37S RIBOSOMAL PROTEIN S26, MITOCHONDRIAL"/>
    <property type="match status" value="1"/>
</dbReference>
<dbReference type="InterPro" id="IPR006311">
    <property type="entry name" value="TAT_signal"/>
</dbReference>
<evidence type="ECO:0000256" key="5">
    <source>
        <dbReference type="PIRSR" id="PIRSR000349-1"/>
    </source>
</evidence>
<dbReference type="GO" id="GO:0004784">
    <property type="term" value="F:superoxide dismutase activity"/>
    <property type="evidence" value="ECO:0007669"/>
    <property type="project" value="UniProtKB-EC"/>
</dbReference>
<feature type="domain" description="Manganese/iron superoxide dismutase N-terminal" evidence="8">
    <location>
        <begin position="51"/>
        <end position="137"/>
    </location>
</feature>
<keyword evidence="11" id="KW-1185">Reference proteome</keyword>
<dbReference type="Proteomes" id="UP000317909">
    <property type="component" value="Chromosome"/>
</dbReference>
<dbReference type="SUPFAM" id="SSF54719">
    <property type="entry name" value="Fe,Mn superoxide dismutase (SOD), C-terminal domain"/>
    <property type="match status" value="1"/>
</dbReference>
<feature type="binding site" evidence="5">
    <location>
        <position position="216"/>
    </location>
    <ligand>
        <name>Mn(2+)</name>
        <dbReference type="ChEBI" id="CHEBI:29035"/>
    </ligand>
</feature>
<dbReference type="PROSITE" id="PS00088">
    <property type="entry name" value="SOD_MN"/>
    <property type="match status" value="1"/>
</dbReference>
<dbReference type="KEGG" id="llh:I41_00180"/>
<dbReference type="Pfam" id="PF00081">
    <property type="entry name" value="Sod_Fe_N"/>
    <property type="match status" value="1"/>
</dbReference>
<dbReference type="GO" id="GO:0030145">
    <property type="term" value="F:manganese ion binding"/>
    <property type="evidence" value="ECO:0007669"/>
    <property type="project" value="UniProtKB-ARBA"/>
</dbReference>
<organism evidence="10 11">
    <name type="scientific">Lacipirellula limnantheis</name>
    <dbReference type="NCBI Taxonomy" id="2528024"/>
    <lineage>
        <taxon>Bacteria</taxon>
        <taxon>Pseudomonadati</taxon>
        <taxon>Planctomycetota</taxon>
        <taxon>Planctomycetia</taxon>
        <taxon>Pirellulales</taxon>
        <taxon>Lacipirellulaceae</taxon>
        <taxon>Lacipirellula</taxon>
    </lineage>
</organism>